<proteinExistence type="predicted"/>
<dbReference type="EMBL" id="JBAHYK010001642">
    <property type="protein sequence ID" value="KAL0567227.1"/>
    <property type="molecule type" value="Genomic_DNA"/>
</dbReference>
<organism evidence="2 3">
    <name type="scientific">Marasmius crinis-equi</name>
    <dbReference type="NCBI Taxonomy" id="585013"/>
    <lineage>
        <taxon>Eukaryota</taxon>
        <taxon>Fungi</taxon>
        <taxon>Dikarya</taxon>
        <taxon>Basidiomycota</taxon>
        <taxon>Agaricomycotina</taxon>
        <taxon>Agaricomycetes</taxon>
        <taxon>Agaricomycetidae</taxon>
        <taxon>Agaricales</taxon>
        <taxon>Marasmiineae</taxon>
        <taxon>Marasmiaceae</taxon>
        <taxon>Marasmius</taxon>
    </lineage>
</organism>
<gene>
    <name evidence="2" type="ORF">V5O48_014773</name>
</gene>
<accession>A0ABR3EWE4</accession>
<dbReference type="Proteomes" id="UP001465976">
    <property type="component" value="Unassembled WGS sequence"/>
</dbReference>
<name>A0ABR3EWE4_9AGAR</name>
<protein>
    <submittedName>
        <fullName evidence="2">Uncharacterized protein</fullName>
    </submittedName>
</protein>
<sequence>MKSATLRSPNPLHWPELYDMAIKYVKQGDDETFLQFKSRLSKYFVAHSNVQYKYDLLCPLFECLFEEGANDEDLIHSIEKAREVLCHSSSANDNADSTVLQSNAGRSLNQQEPQQFLSPPPSRSSPPLPPLVSPSPRAPSPSSPSGSPTADASDKPDSESAPDKPDSESSPDKSNSDHPPAQPESSVGEGLDRSEPRESAHTLQEIPQDSDGDTIPTLPLYLQYGSPHINYTNYASEVKNHKFPDDMLLYLQTVPKDKQERLDDFKTTVLKWYELEGVWSSLGIPQKDLDKKNQPVFVTTWFKEGRVCSLRTPKGVKAEEMEDSWWKWWIT</sequence>
<feature type="compositionally biased region" description="Pro residues" evidence="1">
    <location>
        <begin position="118"/>
        <end position="142"/>
    </location>
</feature>
<feature type="compositionally biased region" description="Basic and acidic residues" evidence="1">
    <location>
        <begin position="190"/>
        <end position="200"/>
    </location>
</feature>
<comment type="caution">
    <text evidence="2">The sequence shown here is derived from an EMBL/GenBank/DDBJ whole genome shotgun (WGS) entry which is preliminary data.</text>
</comment>
<reference evidence="2 3" key="1">
    <citation type="submission" date="2024-02" db="EMBL/GenBank/DDBJ databases">
        <title>A draft genome for the cacao thread blight pathogen Marasmius crinis-equi.</title>
        <authorList>
            <person name="Cohen S.P."/>
            <person name="Baruah I.K."/>
            <person name="Amoako-Attah I."/>
            <person name="Bukari Y."/>
            <person name="Meinhardt L.W."/>
            <person name="Bailey B.A."/>
        </authorList>
    </citation>
    <scope>NUCLEOTIDE SEQUENCE [LARGE SCALE GENOMIC DNA]</scope>
    <source>
        <strain evidence="2 3">GH-76</strain>
    </source>
</reference>
<feature type="compositionally biased region" description="Basic and acidic residues" evidence="1">
    <location>
        <begin position="152"/>
        <end position="176"/>
    </location>
</feature>
<evidence type="ECO:0000313" key="2">
    <source>
        <dbReference type="EMBL" id="KAL0567227.1"/>
    </source>
</evidence>
<keyword evidence="3" id="KW-1185">Reference proteome</keyword>
<evidence type="ECO:0000313" key="3">
    <source>
        <dbReference type="Proteomes" id="UP001465976"/>
    </source>
</evidence>
<feature type="region of interest" description="Disordered" evidence="1">
    <location>
        <begin position="109"/>
        <end position="217"/>
    </location>
</feature>
<evidence type="ECO:0000256" key="1">
    <source>
        <dbReference type="SAM" id="MobiDB-lite"/>
    </source>
</evidence>
<feature type="non-terminal residue" evidence="2">
    <location>
        <position position="331"/>
    </location>
</feature>